<evidence type="ECO:0000256" key="4">
    <source>
        <dbReference type="ARBA" id="ARBA00022475"/>
    </source>
</evidence>
<evidence type="ECO:0000256" key="1">
    <source>
        <dbReference type="ARBA" id="ARBA00004202"/>
    </source>
</evidence>
<comment type="similarity">
    <text evidence="2">Belongs to the ABC transporter superfamily.</text>
</comment>
<name>A0ABN2K902_9ACTN</name>
<dbReference type="PANTHER" id="PTHR43297:SF2">
    <property type="entry name" value="DIPEPTIDE TRANSPORT ATP-BINDING PROTEIN DPPD"/>
    <property type="match status" value="1"/>
</dbReference>
<dbReference type="InterPro" id="IPR027417">
    <property type="entry name" value="P-loop_NTPase"/>
</dbReference>
<feature type="domain" description="ABC transporter" evidence="9">
    <location>
        <begin position="273"/>
        <end position="513"/>
    </location>
</feature>
<keyword evidence="7" id="KW-0472">Membrane</keyword>
<evidence type="ECO:0000256" key="2">
    <source>
        <dbReference type="ARBA" id="ARBA00005417"/>
    </source>
</evidence>
<evidence type="ECO:0000256" key="6">
    <source>
        <dbReference type="ARBA" id="ARBA00022840"/>
    </source>
</evidence>
<dbReference type="SMART" id="SM00382">
    <property type="entry name" value="AAA"/>
    <property type="match status" value="2"/>
</dbReference>
<comment type="caution">
    <text evidence="10">The sequence shown here is derived from an EMBL/GenBank/DDBJ whole genome shotgun (WGS) entry which is preliminary data.</text>
</comment>
<dbReference type="PANTHER" id="PTHR43297">
    <property type="entry name" value="OLIGOPEPTIDE TRANSPORT ATP-BINDING PROTEIN APPD"/>
    <property type="match status" value="1"/>
</dbReference>
<keyword evidence="3" id="KW-0813">Transport</keyword>
<gene>
    <name evidence="10" type="ORF">GCM10009710_33330</name>
</gene>
<dbReference type="SUPFAM" id="SSF52540">
    <property type="entry name" value="P-loop containing nucleoside triphosphate hydrolases"/>
    <property type="match status" value="2"/>
</dbReference>
<accession>A0ABN2K902</accession>
<sequence length="527" mass="56993">MTDQDPVLDLSGLTIDFGARRVLHGLDLRIGRGECVALVGESGSGKSVTAKALLGLLDARVATDRFTILGQDAAALDERAWRRIRGRQVALVHQDALVSLDPLRTVAREVGEPLREHSVVPRAERAAEVRRLLGSVGFPGGSRRASQHPDELSGGLRQRALIASAVAARPALLIADEPTTALDVTVQAQVIDLLRALTSAGMAMLFISHDIAVVSQVADRIVVLRDGQVVETGPVEQILHRPGADFTRRLVQNALEPTFTDIGDRPAPGREVLRLEAVSKRFGTAHHPIVAATDVDLRVHQGEVVSLIGESGSGKTTVGRIALGLLSPDRGSVALDGEPWNPLPERARRSRRHRVQQVPQDPLSSFNPRYTTRRVVAEALRAQGRPAGTQEVAAVLDLVSLDADLLDRMPRSMSGGQRQRLAFARALATEPDVLVADEPFSALDATLQAELVGVLDRIRQEHQLGVLLITHDLGLAARISDRILVMRDGVVVDQGTPKVLIESSDHPYTRQLLAAVPRIRTSPRVLR</sequence>
<dbReference type="PROSITE" id="PS00211">
    <property type="entry name" value="ABC_TRANSPORTER_1"/>
    <property type="match status" value="1"/>
</dbReference>
<dbReference type="Pfam" id="PF08352">
    <property type="entry name" value="oligo_HPY"/>
    <property type="match status" value="1"/>
</dbReference>
<dbReference type="PROSITE" id="PS50893">
    <property type="entry name" value="ABC_TRANSPORTER_2"/>
    <property type="match status" value="2"/>
</dbReference>
<keyword evidence="11" id="KW-1185">Reference proteome</keyword>
<evidence type="ECO:0000256" key="8">
    <source>
        <dbReference type="SAM" id="MobiDB-lite"/>
    </source>
</evidence>
<dbReference type="Gene3D" id="3.40.50.300">
    <property type="entry name" value="P-loop containing nucleotide triphosphate hydrolases"/>
    <property type="match status" value="2"/>
</dbReference>
<dbReference type="RefSeq" id="WP_344203679.1">
    <property type="nucleotide sequence ID" value="NZ_BAAAME010000005.1"/>
</dbReference>
<dbReference type="InterPro" id="IPR013563">
    <property type="entry name" value="Oligopep_ABC_C"/>
</dbReference>
<dbReference type="GO" id="GO:0005524">
    <property type="term" value="F:ATP binding"/>
    <property type="evidence" value="ECO:0007669"/>
    <property type="project" value="UniProtKB-KW"/>
</dbReference>
<dbReference type="InterPro" id="IPR050388">
    <property type="entry name" value="ABC_Ni/Peptide_Import"/>
</dbReference>
<protein>
    <submittedName>
        <fullName evidence="10">ABC transporter ATP-binding protein</fullName>
    </submittedName>
</protein>
<evidence type="ECO:0000256" key="5">
    <source>
        <dbReference type="ARBA" id="ARBA00022741"/>
    </source>
</evidence>
<keyword evidence="5" id="KW-0547">Nucleotide-binding</keyword>
<dbReference type="InterPro" id="IPR003593">
    <property type="entry name" value="AAA+_ATPase"/>
</dbReference>
<dbReference type="Pfam" id="PF00005">
    <property type="entry name" value="ABC_tran"/>
    <property type="match status" value="2"/>
</dbReference>
<feature type="domain" description="ABC transporter" evidence="9">
    <location>
        <begin position="8"/>
        <end position="251"/>
    </location>
</feature>
<proteinExistence type="inferred from homology"/>
<evidence type="ECO:0000256" key="7">
    <source>
        <dbReference type="ARBA" id="ARBA00023136"/>
    </source>
</evidence>
<evidence type="ECO:0000313" key="10">
    <source>
        <dbReference type="EMBL" id="GAA1750802.1"/>
    </source>
</evidence>
<reference evidence="10 11" key="1">
    <citation type="journal article" date="2019" name="Int. J. Syst. Evol. Microbiol.">
        <title>The Global Catalogue of Microorganisms (GCM) 10K type strain sequencing project: providing services to taxonomists for standard genome sequencing and annotation.</title>
        <authorList>
            <consortium name="The Broad Institute Genomics Platform"/>
            <consortium name="The Broad Institute Genome Sequencing Center for Infectious Disease"/>
            <person name="Wu L."/>
            <person name="Ma J."/>
        </authorList>
    </citation>
    <scope>NUCLEOTIDE SEQUENCE [LARGE SCALE GENOMIC DNA]</scope>
    <source>
        <strain evidence="10 11">JCM 13518</strain>
    </source>
</reference>
<evidence type="ECO:0000256" key="3">
    <source>
        <dbReference type="ARBA" id="ARBA00022448"/>
    </source>
</evidence>
<dbReference type="EMBL" id="BAAAME010000005">
    <property type="protein sequence ID" value="GAA1750802.1"/>
    <property type="molecule type" value="Genomic_DNA"/>
</dbReference>
<feature type="compositionally biased region" description="Polar residues" evidence="8">
    <location>
        <begin position="357"/>
        <end position="367"/>
    </location>
</feature>
<dbReference type="InterPro" id="IPR017871">
    <property type="entry name" value="ABC_transporter-like_CS"/>
</dbReference>
<dbReference type="InterPro" id="IPR003439">
    <property type="entry name" value="ABC_transporter-like_ATP-bd"/>
</dbReference>
<comment type="subcellular location">
    <subcellularLocation>
        <location evidence="1">Cell membrane</location>
        <topology evidence="1">Peripheral membrane protein</topology>
    </subcellularLocation>
</comment>
<evidence type="ECO:0000313" key="11">
    <source>
        <dbReference type="Proteomes" id="UP001501057"/>
    </source>
</evidence>
<dbReference type="CDD" id="cd03257">
    <property type="entry name" value="ABC_NikE_OppD_transporters"/>
    <property type="match status" value="2"/>
</dbReference>
<feature type="region of interest" description="Disordered" evidence="8">
    <location>
        <begin position="336"/>
        <end position="367"/>
    </location>
</feature>
<evidence type="ECO:0000259" key="9">
    <source>
        <dbReference type="PROSITE" id="PS50893"/>
    </source>
</evidence>
<keyword evidence="6 10" id="KW-0067">ATP-binding</keyword>
<organism evidence="10 11">
    <name type="scientific">Aeromicrobium alkaliterrae</name>
    <dbReference type="NCBI Taxonomy" id="302168"/>
    <lineage>
        <taxon>Bacteria</taxon>
        <taxon>Bacillati</taxon>
        <taxon>Actinomycetota</taxon>
        <taxon>Actinomycetes</taxon>
        <taxon>Propionibacteriales</taxon>
        <taxon>Nocardioidaceae</taxon>
        <taxon>Aeromicrobium</taxon>
    </lineage>
</organism>
<keyword evidence="4" id="KW-1003">Cell membrane</keyword>
<dbReference type="Proteomes" id="UP001501057">
    <property type="component" value="Unassembled WGS sequence"/>
</dbReference>